<protein>
    <submittedName>
        <fullName evidence="2">Uncharacterized protein</fullName>
    </submittedName>
</protein>
<evidence type="ECO:0000313" key="3">
    <source>
        <dbReference type="Proteomes" id="UP001295444"/>
    </source>
</evidence>
<evidence type="ECO:0000313" key="2">
    <source>
        <dbReference type="EMBL" id="CAH2220884.1"/>
    </source>
</evidence>
<gene>
    <name evidence="2" type="ORF">PECUL_23A049276</name>
</gene>
<reference evidence="2" key="1">
    <citation type="submission" date="2022-03" db="EMBL/GenBank/DDBJ databases">
        <authorList>
            <person name="Alioto T."/>
            <person name="Alioto T."/>
            <person name="Gomez Garrido J."/>
        </authorList>
    </citation>
    <scope>NUCLEOTIDE SEQUENCE</scope>
</reference>
<keyword evidence="3" id="KW-1185">Reference proteome</keyword>
<proteinExistence type="predicted"/>
<dbReference type="AlphaFoldDB" id="A0AAD1QZK9"/>
<accession>A0AAD1QZK9</accession>
<sequence>MAPFHHKGIRYLTYLDYWTLLTTHVIDNQSLGLEGSLHIPLPENHDLEKRRPAPGLPTTFS</sequence>
<evidence type="ECO:0000256" key="1">
    <source>
        <dbReference type="SAM" id="MobiDB-lite"/>
    </source>
</evidence>
<organism evidence="2 3">
    <name type="scientific">Pelobates cultripes</name>
    <name type="common">Western spadefoot toad</name>
    <dbReference type="NCBI Taxonomy" id="61616"/>
    <lineage>
        <taxon>Eukaryota</taxon>
        <taxon>Metazoa</taxon>
        <taxon>Chordata</taxon>
        <taxon>Craniata</taxon>
        <taxon>Vertebrata</taxon>
        <taxon>Euteleostomi</taxon>
        <taxon>Amphibia</taxon>
        <taxon>Batrachia</taxon>
        <taxon>Anura</taxon>
        <taxon>Pelobatoidea</taxon>
        <taxon>Pelobatidae</taxon>
        <taxon>Pelobates</taxon>
    </lineage>
</organism>
<feature type="region of interest" description="Disordered" evidence="1">
    <location>
        <begin position="42"/>
        <end position="61"/>
    </location>
</feature>
<dbReference type="EMBL" id="OW240912">
    <property type="protein sequence ID" value="CAH2220884.1"/>
    <property type="molecule type" value="Genomic_DNA"/>
</dbReference>
<dbReference type="Proteomes" id="UP001295444">
    <property type="component" value="Chromosome 01"/>
</dbReference>
<name>A0AAD1QZK9_PELCU</name>